<dbReference type="AlphaFoldDB" id="D3B6S9"/>
<dbReference type="Proteomes" id="UP000001396">
    <property type="component" value="Unassembled WGS sequence"/>
</dbReference>
<organism evidence="5 6">
    <name type="scientific">Heterostelium pallidum (strain ATCC 26659 / Pp 5 / PN500)</name>
    <name type="common">Cellular slime mold</name>
    <name type="synonym">Polysphondylium pallidum</name>
    <dbReference type="NCBI Taxonomy" id="670386"/>
    <lineage>
        <taxon>Eukaryota</taxon>
        <taxon>Amoebozoa</taxon>
        <taxon>Evosea</taxon>
        <taxon>Eumycetozoa</taxon>
        <taxon>Dictyostelia</taxon>
        <taxon>Acytosteliales</taxon>
        <taxon>Acytosteliaceae</taxon>
        <taxon>Heterostelium</taxon>
    </lineage>
</organism>
<evidence type="ECO:0000313" key="5">
    <source>
        <dbReference type="EMBL" id="EFA83049.1"/>
    </source>
</evidence>
<gene>
    <name evidence="5" type="ORF">PPL_03836</name>
</gene>
<evidence type="ECO:0000256" key="2">
    <source>
        <dbReference type="ARBA" id="ARBA00022525"/>
    </source>
</evidence>
<keyword evidence="2" id="KW-0964">Secreted</keyword>
<proteinExistence type="predicted"/>
<dbReference type="EMBL" id="ADBJ01000017">
    <property type="protein sequence ID" value="EFA83049.1"/>
    <property type="molecule type" value="Genomic_DNA"/>
</dbReference>
<dbReference type="RefSeq" id="XP_020435166.1">
    <property type="nucleotide sequence ID" value="XM_020574752.1"/>
</dbReference>
<sequence>MKNIYTFIVFLLLLSIALSKNGCIKEEKNKDGSVSALSCPEFQIPPNSKCKRKEGDPKKPYPHCCPYPDCPKCWN</sequence>
<dbReference type="GeneID" id="31359323"/>
<comment type="subcellular location">
    <subcellularLocation>
        <location evidence="1">Secreted</location>
    </subcellularLocation>
</comment>
<evidence type="ECO:0000256" key="1">
    <source>
        <dbReference type="ARBA" id="ARBA00004613"/>
    </source>
</evidence>
<accession>D3B6S9</accession>
<dbReference type="Pfam" id="PF15430">
    <property type="entry name" value="SVWC"/>
    <property type="match status" value="1"/>
</dbReference>
<dbReference type="InParanoid" id="D3B6S9"/>
<keyword evidence="6" id="KW-1185">Reference proteome</keyword>
<name>D3B6S9_HETP5</name>
<protein>
    <recommendedName>
        <fullName evidence="4">Single domain-containing protein</fullName>
    </recommendedName>
</protein>
<feature type="domain" description="Single" evidence="4">
    <location>
        <begin position="22"/>
        <end position="70"/>
    </location>
</feature>
<comment type="caution">
    <text evidence="5">The sequence shown here is derived from an EMBL/GenBank/DDBJ whole genome shotgun (WGS) entry which is preliminary data.</text>
</comment>
<evidence type="ECO:0000259" key="4">
    <source>
        <dbReference type="Pfam" id="PF15430"/>
    </source>
</evidence>
<feature type="signal peptide" evidence="3">
    <location>
        <begin position="1"/>
        <end position="19"/>
    </location>
</feature>
<dbReference type="InterPro" id="IPR029277">
    <property type="entry name" value="SVWC_dom"/>
</dbReference>
<feature type="chain" id="PRO_5003040855" description="Single domain-containing protein" evidence="3">
    <location>
        <begin position="20"/>
        <end position="75"/>
    </location>
</feature>
<evidence type="ECO:0000256" key="3">
    <source>
        <dbReference type="SAM" id="SignalP"/>
    </source>
</evidence>
<keyword evidence="3" id="KW-0732">Signal</keyword>
<evidence type="ECO:0000313" key="6">
    <source>
        <dbReference type="Proteomes" id="UP000001396"/>
    </source>
</evidence>
<reference evidence="5 6" key="1">
    <citation type="journal article" date="2011" name="Genome Res.">
        <title>Phylogeny-wide analysis of social amoeba genomes highlights ancient origins for complex intercellular communication.</title>
        <authorList>
            <person name="Heidel A.J."/>
            <person name="Lawal H.M."/>
            <person name="Felder M."/>
            <person name="Schilde C."/>
            <person name="Helps N.R."/>
            <person name="Tunggal B."/>
            <person name="Rivero F."/>
            <person name="John U."/>
            <person name="Schleicher M."/>
            <person name="Eichinger L."/>
            <person name="Platzer M."/>
            <person name="Noegel A.A."/>
            <person name="Schaap P."/>
            <person name="Gloeckner G."/>
        </authorList>
    </citation>
    <scope>NUCLEOTIDE SEQUENCE [LARGE SCALE GENOMIC DNA]</scope>
    <source>
        <strain evidence="6">ATCC 26659 / Pp 5 / PN500</strain>
    </source>
</reference>
<dbReference type="GO" id="GO:0005576">
    <property type="term" value="C:extracellular region"/>
    <property type="evidence" value="ECO:0007669"/>
    <property type="project" value="UniProtKB-SubCell"/>
</dbReference>